<keyword evidence="2" id="KW-0378">Hydrolase</keyword>
<keyword evidence="5" id="KW-1185">Reference proteome</keyword>
<dbReference type="InterPro" id="IPR029052">
    <property type="entry name" value="Metallo-depent_PP-like"/>
</dbReference>
<evidence type="ECO:0000313" key="5">
    <source>
        <dbReference type="Proteomes" id="UP000183997"/>
    </source>
</evidence>
<dbReference type="PANTHER" id="PTHR31302:SF31">
    <property type="entry name" value="PHOSPHODIESTERASE YAEI"/>
    <property type="match status" value="1"/>
</dbReference>
<dbReference type="GO" id="GO:0016020">
    <property type="term" value="C:membrane"/>
    <property type="evidence" value="ECO:0007669"/>
    <property type="project" value="GOC"/>
</dbReference>
<evidence type="ECO:0000256" key="1">
    <source>
        <dbReference type="ARBA" id="ARBA00022723"/>
    </source>
</evidence>
<dbReference type="InterPro" id="IPR051158">
    <property type="entry name" value="Metallophosphoesterase_sf"/>
</dbReference>
<accession>A0A1M6Q000</accession>
<dbReference type="Gene3D" id="3.60.21.10">
    <property type="match status" value="1"/>
</dbReference>
<proteinExistence type="predicted"/>
<dbReference type="Pfam" id="PF00149">
    <property type="entry name" value="Metallophos"/>
    <property type="match status" value="1"/>
</dbReference>
<evidence type="ECO:0000256" key="2">
    <source>
        <dbReference type="ARBA" id="ARBA00022801"/>
    </source>
</evidence>
<dbReference type="CDD" id="cd07385">
    <property type="entry name" value="MPP_YkuE_C"/>
    <property type="match status" value="1"/>
</dbReference>
<name>A0A1M6Q000_9FIRM</name>
<dbReference type="AlphaFoldDB" id="A0A1M6Q000"/>
<sequence>MIEISRRSFILGSALALLSYSLLEVNFLLVKKYTILVKGLSPAFDGFTILHLSDLHNKEFGHKQEKLLNLINKQEFHLVAITGDLVDKRNPRVMPGIHLVEKLSHKPVYFVPGNHDWWNGFKFREQLIESGVKILENQAEKFSLNGEHFWVVGVDDPYLGRDNLGQALLNVNDAAPKILLAHAPNIYDAAIKSGIDLVMVGHTHGGQVRLPILGAIVIPGQDLFPKLDYGLFTSGKTSMIINGGLGESVLPIRFNMKPEIVLLTLRTDQ</sequence>
<protein>
    <recommendedName>
        <fullName evidence="3">Calcineurin-like phosphoesterase domain-containing protein</fullName>
    </recommendedName>
</protein>
<dbReference type="STRING" id="1121421.SAMN02745123_00824"/>
<evidence type="ECO:0000259" key="3">
    <source>
        <dbReference type="Pfam" id="PF00149"/>
    </source>
</evidence>
<dbReference type="GO" id="GO:0046872">
    <property type="term" value="F:metal ion binding"/>
    <property type="evidence" value="ECO:0007669"/>
    <property type="project" value="UniProtKB-KW"/>
</dbReference>
<dbReference type="GO" id="GO:0008758">
    <property type="term" value="F:UDP-2,3-diacylglucosamine hydrolase activity"/>
    <property type="evidence" value="ECO:0007669"/>
    <property type="project" value="TreeGrafter"/>
</dbReference>
<dbReference type="GO" id="GO:0009245">
    <property type="term" value="P:lipid A biosynthetic process"/>
    <property type="evidence" value="ECO:0007669"/>
    <property type="project" value="TreeGrafter"/>
</dbReference>
<dbReference type="EMBL" id="FRAR01000007">
    <property type="protein sequence ID" value="SHK13555.1"/>
    <property type="molecule type" value="Genomic_DNA"/>
</dbReference>
<evidence type="ECO:0000313" key="4">
    <source>
        <dbReference type="EMBL" id="SHK13555.1"/>
    </source>
</evidence>
<keyword evidence="1" id="KW-0479">Metal-binding</keyword>
<reference evidence="5" key="1">
    <citation type="submission" date="2016-11" db="EMBL/GenBank/DDBJ databases">
        <authorList>
            <person name="Varghese N."/>
            <person name="Submissions S."/>
        </authorList>
    </citation>
    <scope>NUCLEOTIDE SEQUENCE [LARGE SCALE GENOMIC DNA]</scope>
    <source>
        <strain evidence="5">DSM 10349</strain>
    </source>
</reference>
<dbReference type="Proteomes" id="UP000183997">
    <property type="component" value="Unassembled WGS sequence"/>
</dbReference>
<dbReference type="RefSeq" id="WP_338011600.1">
    <property type="nucleotide sequence ID" value="NZ_FRAR01000007.1"/>
</dbReference>
<dbReference type="SUPFAM" id="SSF56300">
    <property type="entry name" value="Metallo-dependent phosphatases"/>
    <property type="match status" value="1"/>
</dbReference>
<feature type="domain" description="Calcineurin-like phosphoesterase" evidence="3">
    <location>
        <begin position="47"/>
        <end position="205"/>
    </location>
</feature>
<dbReference type="PANTHER" id="PTHR31302">
    <property type="entry name" value="TRANSMEMBRANE PROTEIN WITH METALLOPHOSPHOESTERASE DOMAIN-RELATED"/>
    <property type="match status" value="1"/>
</dbReference>
<organism evidence="4 5">
    <name type="scientific">Desulforamulus aeronauticus DSM 10349</name>
    <dbReference type="NCBI Taxonomy" id="1121421"/>
    <lineage>
        <taxon>Bacteria</taxon>
        <taxon>Bacillati</taxon>
        <taxon>Bacillota</taxon>
        <taxon>Clostridia</taxon>
        <taxon>Eubacteriales</taxon>
        <taxon>Peptococcaceae</taxon>
        <taxon>Desulforamulus</taxon>
    </lineage>
</organism>
<dbReference type="InterPro" id="IPR004843">
    <property type="entry name" value="Calcineurin-like_PHP"/>
</dbReference>
<gene>
    <name evidence="4" type="ORF">SAMN02745123_00824</name>
</gene>